<feature type="region of interest" description="Disordered" evidence="1">
    <location>
        <begin position="1"/>
        <end position="34"/>
    </location>
</feature>
<gene>
    <name evidence="2" type="ORF">AAG570_011793</name>
</gene>
<feature type="compositionally biased region" description="Low complexity" evidence="1">
    <location>
        <begin position="14"/>
        <end position="24"/>
    </location>
</feature>
<organism evidence="2 3">
    <name type="scientific">Ranatra chinensis</name>
    <dbReference type="NCBI Taxonomy" id="642074"/>
    <lineage>
        <taxon>Eukaryota</taxon>
        <taxon>Metazoa</taxon>
        <taxon>Ecdysozoa</taxon>
        <taxon>Arthropoda</taxon>
        <taxon>Hexapoda</taxon>
        <taxon>Insecta</taxon>
        <taxon>Pterygota</taxon>
        <taxon>Neoptera</taxon>
        <taxon>Paraneoptera</taxon>
        <taxon>Hemiptera</taxon>
        <taxon>Heteroptera</taxon>
        <taxon>Panheteroptera</taxon>
        <taxon>Nepomorpha</taxon>
        <taxon>Nepidae</taxon>
        <taxon>Ranatrinae</taxon>
        <taxon>Ranatra</taxon>
    </lineage>
</organism>
<protein>
    <submittedName>
        <fullName evidence="2">Uncharacterized protein</fullName>
    </submittedName>
</protein>
<reference evidence="2 3" key="1">
    <citation type="submission" date="2024-07" db="EMBL/GenBank/DDBJ databases">
        <title>Chromosome-level genome assembly of the water stick insect Ranatra chinensis (Heteroptera: Nepidae).</title>
        <authorList>
            <person name="Liu X."/>
        </authorList>
    </citation>
    <scope>NUCLEOTIDE SEQUENCE [LARGE SCALE GENOMIC DNA]</scope>
    <source>
        <strain evidence="2">Cailab_2021Rc</strain>
        <tissue evidence="2">Muscle</tissue>
    </source>
</reference>
<sequence>MAASGPSTTGHQQPPSSSATPAAPVKQHKSQRRKISLPWFRQNSALQPLARQHTIDTPTAFHKRLLDRQPSTNQVRHWMSSAVRAGIVTLFERVRRYGMARLWTFRLFVVVSGGRKSHLGLKLPRDQNRSDFQNTVLTRTLQNLYDKFNNIRKITNKICVLLTSLVYRGLSSLVDPKCTAEDGDWPKPFGSTNSEQDGPTYPLFGNPITVAELADVPFSDRRFYDSLTAGNLSFHADALDIFLSEPNKFLTAPSCSKLRCDFAPTSSENIIGHCNFFPRAVSSPAPISGRCRGSVASGIGGEDVGQEDEDDKGREEKRRGRIVRSAAFSPTAPPFLSCRPVRSFQFFQRSSGYECEQRASYSE</sequence>
<accession>A0ABD0YH20</accession>
<dbReference type="AlphaFoldDB" id="A0ABD0YH20"/>
<dbReference type="Proteomes" id="UP001558652">
    <property type="component" value="Unassembled WGS sequence"/>
</dbReference>
<feature type="region of interest" description="Disordered" evidence="1">
    <location>
        <begin position="298"/>
        <end position="325"/>
    </location>
</feature>
<feature type="compositionally biased region" description="Polar residues" evidence="1">
    <location>
        <begin position="1"/>
        <end position="13"/>
    </location>
</feature>
<dbReference type="EMBL" id="JBFDAA010000007">
    <property type="protein sequence ID" value="KAL1130547.1"/>
    <property type="molecule type" value="Genomic_DNA"/>
</dbReference>
<keyword evidence="3" id="KW-1185">Reference proteome</keyword>
<evidence type="ECO:0000256" key="1">
    <source>
        <dbReference type="SAM" id="MobiDB-lite"/>
    </source>
</evidence>
<comment type="caution">
    <text evidence="2">The sequence shown here is derived from an EMBL/GenBank/DDBJ whole genome shotgun (WGS) entry which is preliminary data.</text>
</comment>
<proteinExistence type="predicted"/>
<name>A0ABD0YH20_9HEMI</name>
<evidence type="ECO:0000313" key="2">
    <source>
        <dbReference type="EMBL" id="KAL1130547.1"/>
    </source>
</evidence>
<evidence type="ECO:0000313" key="3">
    <source>
        <dbReference type="Proteomes" id="UP001558652"/>
    </source>
</evidence>